<keyword evidence="5" id="KW-0496">Mitochondrion</keyword>
<feature type="region of interest" description="Disordered" evidence="2">
    <location>
        <begin position="105"/>
        <end position="171"/>
    </location>
</feature>
<feature type="region of interest" description="Disordered" evidence="2">
    <location>
        <begin position="188"/>
        <end position="271"/>
    </location>
</feature>
<geneLocation type="mitochondrion" evidence="5"/>
<dbReference type="PROSITE" id="PS50020">
    <property type="entry name" value="WW_DOMAIN_2"/>
    <property type="match status" value="1"/>
</dbReference>
<evidence type="ECO:0000256" key="2">
    <source>
        <dbReference type="SAM" id="MobiDB-lite"/>
    </source>
</evidence>
<dbReference type="InterPro" id="IPR036020">
    <property type="entry name" value="WW_dom_sf"/>
</dbReference>
<reference evidence="5 7" key="2">
    <citation type="submission" date="2018-03" db="EMBL/GenBank/DDBJ databases">
        <authorList>
            <person name="Fogelqvist J."/>
        </authorList>
    </citation>
    <scope>NUCLEOTIDE SEQUENCE [LARGE SCALE GENOMIC DNA]</scope>
</reference>
<dbReference type="Pfam" id="PF00397">
    <property type="entry name" value="WW"/>
    <property type="match status" value="1"/>
</dbReference>
<dbReference type="SUPFAM" id="SSF51045">
    <property type="entry name" value="WW domain"/>
    <property type="match status" value="1"/>
</dbReference>
<sequence length="382" mass="39802">MGRRVGDRSMTALRYADGKVGCDTNVCGHNVAVRVGNVLSPGMSSSKLWYYCDVAGNQQGPVAATALVAELTAGRITAEGLIWSDGLPNWCPLNEVQDIASLIPKSEEPQSPAKAKGLSSKANSDASAIKPPVRSTATSTDTKKLPARVGVKPSPESGDESGKANSAKSASKWTKVVGADGYPYFVNSETQETTWDQPDDYVDDEIASAATAPAPATAPASSAPQSRSVGPPRKTAPEGTKPALAPKVAAPPPSTLVTTSPSAAPANDEASKAISSLKSAFETFKSDSEKVHSELKATVKSLEKAHADYVAAHDKLVKDLKSEAESNKKTVADLRQEVNDLQKALSAAQDKLKTVSSNVDGVSSNVKSIKAFAKSLADGLKE</sequence>
<evidence type="ECO:0000313" key="4">
    <source>
        <dbReference type="EMBL" id="CEP00390.1"/>
    </source>
</evidence>
<dbReference type="Pfam" id="PF14237">
    <property type="entry name" value="GYF_2"/>
    <property type="match status" value="1"/>
</dbReference>
<dbReference type="InterPro" id="IPR025640">
    <property type="entry name" value="GYF_2"/>
</dbReference>
<feature type="coiled-coil region" evidence="1">
    <location>
        <begin position="317"/>
        <end position="358"/>
    </location>
</feature>
<dbReference type="Gene3D" id="2.20.70.10">
    <property type="match status" value="1"/>
</dbReference>
<evidence type="ECO:0000259" key="3">
    <source>
        <dbReference type="PROSITE" id="PS50020"/>
    </source>
</evidence>
<dbReference type="Proteomes" id="UP000039324">
    <property type="component" value="Unassembled WGS sequence"/>
</dbReference>
<dbReference type="PROSITE" id="PS01159">
    <property type="entry name" value="WW_DOMAIN_1"/>
    <property type="match status" value="1"/>
</dbReference>
<evidence type="ECO:0000256" key="1">
    <source>
        <dbReference type="SAM" id="Coils"/>
    </source>
</evidence>
<proteinExistence type="predicted"/>
<name>A0A0G4IYH8_PLABS</name>
<protein>
    <recommendedName>
        <fullName evidence="3">WW domain-containing protein</fullName>
    </recommendedName>
</protein>
<dbReference type="SMART" id="SM00456">
    <property type="entry name" value="WW"/>
    <property type="match status" value="1"/>
</dbReference>
<evidence type="ECO:0000313" key="5">
    <source>
        <dbReference type="EMBL" id="SPQ94100.1"/>
    </source>
</evidence>
<accession>A0A0G4IYH8</accession>
<dbReference type="CDD" id="cd00201">
    <property type="entry name" value="WW"/>
    <property type="match status" value="1"/>
</dbReference>
<reference evidence="4 6" key="1">
    <citation type="submission" date="2015-02" db="EMBL/GenBank/DDBJ databases">
        <authorList>
            <person name="Chooi Y.-H."/>
        </authorList>
    </citation>
    <scope>NUCLEOTIDE SEQUENCE [LARGE SCALE GENOMIC DNA]</scope>
    <source>
        <strain evidence="4">E3</strain>
    </source>
</reference>
<keyword evidence="6" id="KW-1185">Reference proteome</keyword>
<keyword evidence="1" id="KW-0175">Coiled coil</keyword>
<evidence type="ECO:0000313" key="7">
    <source>
        <dbReference type="Proteomes" id="UP000290189"/>
    </source>
</evidence>
<feature type="compositionally biased region" description="Low complexity" evidence="2">
    <location>
        <begin position="207"/>
        <end position="224"/>
    </location>
</feature>
<feature type="compositionally biased region" description="Acidic residues" evidence="2">
    <location>
        <begin position="197"/>
        <end position="206"/>
    </location>
</feature>
<evidence type="ECO:0000313" key="6">
    <source>
        <dbReference type="Proteomes" id="UP000039324"/>
    </source>
</evidence>
<dbReference type="Gene3D" id="1.20.5.340">
    <property type="match status" value="1"/>
</dbReference>
<feature type="domain" description="WW" evidence="3">
    <location>
        <begin position="173"/>
        <end position="200"/>
    </location>
</feature>
<dbReference type="EMBL" id="OVEO01000002">
    <property type="protein sequence ID" value="SPQ94100.1"/>
    <property type="molecule type" value="Genomic_DNA"/>
</dbReference>
<organism evidence="4 6">
    <name type="scientific">Plasmodiophora brassicae</name>
    <name type="common">Clubroot disease agent</name>
    <dbReference type="NCBI Taxonomy" id="37360"/>
    <lineage>
        <taxon>Eukaryota</taxon>
        <taxon>Sar</taxon>
        <taxon>Rhizaria</taxon>
        <taxon>Endomyxa</taxon>
        <taxon>Phytomyxea</taxon>
        <taxon>Plasmodiophorida</taxon>
        <taxon>Plasmodiophoridae</taxon>
        <taxon>Plasmodiophora</taxon>
    </lineage>
</organism>
<dbReference type="OrthoDB" id="191651at2759"/>
<gene>
    <name evidence="4" type="ORF">PBRA_001444</name>
    <name evidence="5" type="ORF">PLBR_LOCUS1315</name>
</gene>
<dbReference type="EMBL" id="CDSF01000101">
    <property type="protein sequence ID" value="CEP00390.1"/>
    <property type="molecule type" value="Genomic_DNA"/>
</dbReference>
<dbReference type="InterPro" id="IPR001202">
    <property type="entry name" value="WW_dom"/>
</dbReference>
<dbReference type="Proteomes" id="UP000290189">
    <property type="component" value="Unassembled WGS sequence"/>
</dbReference>
<feature type="compositionally biased region" description="Low complexity" evidence="2">
    <location>
        <begin position="255"/>
        <end position="266"/>
    </location>
</feature>
<dbReference type="AlphaFoldDB" id="A0A0G4IYH8"/>